<evidence type="ECO:0000313" key="2">
    <source>
        <dbReference type="Proteomes" id="UP000229498"/>
    </source>
</evidence>
<dbReference type="InterPro" id="IPR009702">
    <property type="entry name" value="DUF1284"/>
</dbReference>
<gene>
    <name evidence="1" type="ORF">CVT23_03380</name>
</gene>
<name>A0A2M9G5V8_9PROT</name>
<evidence type="ECO:0000313" key="1">
    <source>
        <dbReference type="EMBL" id="PJK31090.1"/>
    </source>
</evidence>
<protein>
    <submittedName>
        <fullName evidence="1">DUF1284 domain-containing protein</fullName>
    </submittedName>
</protein>
<reference evidence="1 2" key="1">
    <citation type="submission" date="2017-11" db="EMBL/GenBank/DDBJ databases">
        <title>Draft genome sequence of Rhizobiales bacterium SY3-13.</title>
        <authorList>
            <person name="Sun C."/>
        </authorList>
    </citation>
    <scope>NUCLEOTIDE SEQUENCE [LARGE SCALE GENOMIC DNA]</scope>
    <source>
        <strain evidence="1 2">SY3-13</strain>
    </source>
</reference>
<proteinExistence type="predicted"/>
<dbReference type="AlphaFoldDB" id="A0A2M9G5V8"/>
<sequence>MTVRLRGHHLLCLLTYASKGYSPAFVANADAVADRVFDGEAIRIVEGADDICAPLLGTTGHHCDGRTAERRDRLALADIGVYLGRRLAVGAVLQPDADERRALAQAFAAGRVRAACANCVWQRHCGLVARRAFAGTRWNGREKPRP</sequence>
<comment type="caution">
    <text evidence="1">The sequence shown here is derived from an EMBL/GenBank/DDBJ whole genome shotgun (WGS) entry which is preliminary data.</text>
</comment>
<keyword evidence="2" id="KW-1185">Reference proteome</keyword>
<accession>A0A2M9G5V8</accession>
<dbReference type="Pfam" id="PF06935">
    <property type="entry name" value="DUF1284"/>
    <property type="match status" value="1"/>
</dbReference>
<dbReference type="RefSeq" id="WP_109792451.1">
    <property type="nucleotide sequence ID" value="NZ_PHIG01000010.1"/>
</dbReference>
<dbReference type="OrthoDB" id="6195504at2"/>
<organism evidence="1 2">
    <name type="scientific">Minwuia thermotolerans</name>
    <dbReference type="NCBI Taxonomy" id="2056226"/>
    <lineage>
        <taxon>Bacteria</taxon>
        <taxon>Pseudomonadati</taxon>
        <taxon>Pseudomonadota</taxon>
        <taxon>Alphaproteobacteria</taxon>
        <taxon>Minwuiales</taxon>
        <taxon>Minwuiaceae</taxon>
        <taxon>Minwuia</taxon>
    </lineage>
</organism>
<dbReference type="Proteomes" id="UP000229498">
    <property type="component" value="Unassembled WGS sequence"/>
</dbReference>
<dbReference type="EMBL" id="PHIG01000010">
    <property type="protein sequence ID" value="PJK31090.1"/>
    <property type="molecule type" value="Genomic_DNA"/>
</dbReference>